<evidence type="ECO:0000313" key="5">
    <source>
        <dbReference type="Proteomes" id="UP000282957"/>
    </source>
</evidence>
<accession>A0A437LX98</accession>
<dbReference type="InterPro" id="IPR006683">
    <property type="entry name" value="Thioestr_dom"/>
</dbReference>
<feature type="domain" description="Thioesterase" evidence="3">
    <location>
        <begin position="57"/>
        <end position="129"/>
    </location>
</feature>
<dbReference type="GO" id="GO:0047617">
    <property type="term" value="F:fatty acyl-CoA hydrolase activity"/>
    <property type="evidence" value="ECO:0007669"/>
    <property type="project" value="InterPro"/>
</dbReference>
<evidence type="ECO:0000256" key="1">
    <source>
        <dbReference type="ARBA" id="ARBA00008324"/>
    </source>
</evidence>
<evidence type="ECO:0000256" key="2">
    <source>
        <dbReference type="ARBA" id="ARBA00022801"/>
    </source>
</evidence>
<dbReference type="AlphaFoldDB" id="A0A437LX98"/>
<dbReference type="InterPro" id="IPR029069">
    <property type="entry name" value="HotDog_dom_sf"/>
</dbReference>
<dbReference type="SUPFAM" id="SSF54637">
    <property type="entry name" value="Thioesterase/thiol ester dehydrase-isomerase"/>
    <property type="match status" value="1"/>
</dbReference>
<comment type="similarity">
    <text evidence="1">Belongs to the thioesterase PaaI family.</text>
</comment>
<keyword evidence="5" id="KW-1185">Reference proteome</keyword>
<dbReference type="RefSeq" id="WP_127790175.1">
    <property type="nucleotide sequence ID" value="NZ_SACL01000015.1"/>
</dbReference>
<dbReference type="InterPro" id="IPR003736">
    <property type="entry name" value="PAAI_dom"/>
</dbReference>
<dbReference type="Proteomes" id="UP000282957">
    <property type="component" value="Unassembled WGS sequence"/>
</dbReference>
<dbReference type="OrthoDB" id="9813158at2"/>
<name>A0A437LX98_9PROT</name>
<evidence type="ECO:0000313" key="4">
    <source>
        <dbReference type="EMBL" id="RVT89993.1"/>
    </source>
</evidence>
<dbReference type="NCBIfam" id="TIGR00369">
    <property type="entry name" value="unchar_dom_1"/>
    <property type="match status" value="1"/>
</dbReference>
<evidence type="ECO:0000259" key="3">
    <source>
        <dbReference type="Pfam" id="PF03061"/>
    </source>
</evidence>
<protein>
    <submittedName>
        <fullName evidence="4">PaaI family thioesterase</fullName>
    </submittedName>
</protein>
<gene>
    <name evidence="4" type="ORF">EOD42_24185</name>
</gene>
<dbReference type="PANTHER" id="PTHR21660:SF1">
    <property type="entry name" value="ACYL-COENZYME A THIOESTERASE 13"/>
    <property type="match status" value="1"/>
</dbReference>
<dbReference type="Pfam" id="PF03061">
    <property type="entry name" value="4HBT"/>
    <property type="match status" value="1"/>
</dbReference>
<dbReference type="CDD" id="cd03443">
    <property type="entry name" value="PaaI_thioesterase"/>
    <property type="match status" value="1"/>
</dbReference>
<dbReference type="Gene3D" id="3.10.129.10">
    <property type="entry name" value="Hotdog Thioesterase"/>
    <property type="match status" value="1"/>
</dbReference>
<organism evidence="4 5">
    <name type="scientific">Rhodovarius crocodyli</name>
    <dbReference type="NCBI Taxonomy" id="1979269"/>
    <lineage>
        <taxon>Bacteria</taxon>
        <taxon>Pseudomonadati</taxon>
        <taxon>Pseudomonadota</taxon>
        <taxon>Alphaproteobacteria</taxon>
        <taxon>Acetobacterales</taxon>
        <taxon>Roseomonadaceae</taxon>
        <taxon>Rhodovarius</taxon>
    </lineage>
</organism>
<keyword evidence="2" id="KW-0378">Hydrolase</keyword>
<dbReference type="PANTHER" id="PTHR21660">
    <property type="entry name" value="THIOESTERASE SUPERFAMILY MEMBER-RELATED"/>
    <property type="match status" value="1"/>
</dbReference>
<dbReference type="InterPro" id="IPR039298">
    <property type="entry name" value="ACOT13"/>
</dbReference>
<sequence length="145" mass="15606">MSEKKPLPTPAEVEALLLRGPFHQWLGIKVIAVGEGTIELKATWREEWVVNPDRRYTHGGILAALIDLTADWALVSSTGRGVPTIDMRVDYHRAAMPGDLTVKGKVVRFGGQFSVAEAQVFDGDGKLCASGRGAYLTAPPAPPKA</sequence>
<reference evidence="4 5" key="1">
    <citation type="submission" date="2019-01" db="EMBL/GenBank/DDBJ databases">
        <authorList>
            <person name="Chen W.-M."/>
        </authorList>
    </citation>
    <scope>NUCLEOTIDE SEQUENCE [LARGE SCALE GENOMIC DNA]</scope>
    <source>
        <strain evidence="4 5">CCP-6</strain>
    </source>
</reference>
<proteinExistence type="inferred from homology"/>
<dbReference type="EMBL" id="SACL01000015">
    <property type="protein sequence ID" value="RVT89993.1"/>
    <property type="molecule type" value="Genomic_DNA"/>
</dbReference>
<comment type="caution">
    <text evidence="4">The sequence shown here is derived from an EMBL/GenBank/DDBJ whole genome shotgun (WGS) entry which is preliminary data.</text>
</comment>